<dbReference type="STRING" id="1224947.SAMN05216480_104140"/>
<feature type="domain" description="DUF4114" evidence="1">
    <location>
        <begin position="289"/>
        <end position="372"/>
    </location>
</feature>
<sequence length="645" mass="71260">MKTFFKPLIGLLAITAMSCVNEKDLDPVDEATKNLVQDGPMQGMNVADDFNYETSKQIQLDLSVPDFLENATFKLYSKIENRDSVYLGKATFNNGNFTKNLMVSSAIDSVLIYSDYVGLTQDIRLGVNSDVLSFDYNDLYQEQVAGEPVEDTGSEAQRNANLTFSYLSTFDGNGLPTTMESSETIDQLLLDDINNSLPENAGGIPTTHPEFLSGKETEILITQTADVWLTFVAEGAGYRNSLGFYTYPAGNPPASIDDVELHYVAFPNASMQYSGGSLTPGNRVHLGQFPANTVISWFLVANGWSGYGVRTWSQRFYANPDFNPESTDEKRQHMVLLYDQARNLNILGFEDLNRDGSSDEDFNDAVFYVKSNPVTAISTNNVAVLDAANDSDGDGINDALDEFPYDINKAFNTYYPSAQNSGTLAYEDLWPSQGDYDFNDLVVDYNFNLVSNGDNLVTQINASYTIEHIGGAFHNGFAFVLPIDPSSISDVSGQVLNGGYEVTNANGTESGTLSNETVIIVCGNAINETGETITVTVNFSTPQELDALGEVPFNTFLISNGDRSREVHLPDHLPTSKAGYLSTEDDYSDEVHDRYYKTDKNLPWGLNIYYDFTPPTEKTPITTAYPKFKTWANSGGEQELEWYKD</sequence>
<dbReference type="NCBIfam" id="TIGR04456">
    <property type="entry name" value="LruC_dom"/>
    <property type="match status" value="1"/>
</dbReference>
<dbReference type="InterPro" id="IPR032295">
    <property type="entry name" value="DUF4842"/>
</dbReference>
<evidence type="ECO:0000313" key="4">
    <source>
        <dbReference type="Proteomes" id="UP000199138"/>
    </source>
</evidence>
<evidence type="ECO:0000259" key="1">
    <source>
        <dbReference type="Pfam" id="PF13448"/>
    </source>
</evidence>
<protein>
    <submittedName>
        <fullName evidence="3">LruC domain-containing protein</fullName>
    </submittedName>
</protein>
<dbReference type="Pfam" id="PF16130">
    <property type="entry name" value="DUF4842"/>
    <property type="match status" value="1"/>
</dbReference>
<feature type="domain" description="DUF4842" evidence="2">
    <location>
        <begin position="455"/>
        <end position="643"/>
    </location>
</feature>
<organism evidence="3 4">
    <name type="scientific">Pustulibacterium marinum</name>
    <dbReference type="NCBI Taxonomy" id="1224947"/>
    <lineage>
        <taxon>Bacteria</taxon>
        <taxon>Pseudomonadati</taxon>
        <taxon>Bacteroidota</taxon>
        <taxon>Flavobacteriia</taxon>
        <taxon>Flavobacteriales</taxon>
        <taxon>Flavobacteriaceae</taxon>
        <taxon>Pustulibacterium</taxon>
    </lineage>
</organism>
<dbReference type="AlphaFoldDB" id="A0A1I7GDY4"/>
<reference evidence="4" key="1">
    <citation type="submission" date="2016-10" db="EMBL/GenBank/DDBJ databases">
        <authorList>
            <person name="Varghese N."/>
            <person name="Submissions S."/>
        </authorList>
    </citation>
    <scope>NUCLEOTIDE SEQUENCE [LARGE SCALE GENOMIC DNA]</scope>
    <source>
        <strain evidence="4">CGMCC 1.12333</strain>
    </source>
</reference>
<gene>
    <name evidence="3" type="ORF">SAMN05216480_104140</name>
</gene>
<dbReference type="Proteomes" id="UP000199138">
    <property type="component" value="Unassembled WGS sequence"/>
</dbReference>
<dbReference type="Pfam" id="PF13448">
    <property type="entry name" value="DUF4114"/>
    <property type="match status" value="1"/>
</dbReference>
<evidence type="ECO:0000313" key="3">
    <source>
        <dbReference type="EMBL" id="SFU46655.1"/>
    </source>
</evidence>
<name>A0A1I7GDY4_9FLAO</name>
<dbReference type="EMBL" id="FPBK01000004">
    <property type="protein sequence ID" value="SFU46655.1"/>
    <property type="molecule type" value="Genomic_DNA"/>
</dbReference>
<dbReference type="InterPro" id="IPR025193">
    <property type="entry name" value="DUF4114"/>
</dbReference>
<keyword evidence="4" id="KW-1185">Reference proteome</keyword>
<dbReference type="PROSITE" id="PS51257">
    <property type="entry name" value="PROKAR_LIPOPROTEIN"/>
    <property type="match status" value="1"/>
</dbReference>
<proteinExistence type="predicted"/>
<evidence type="ECO:0000259" key="2">
    <source>
        <dbReference type="Pfam" id="PF16130"/>
    </source>
</evidence>
<dbReference type="OrthoDB" id="1204817at2"/>
<dbReference type="InterPro" id="IPR031025">
    <property type="entry name" value="LruC_dom"/>
</dbReference>
<accession>A0A1I7GDY4</accession>
<dbReference type="RefSeq" id="WP_093024603.1">
    <property type="nucleotide sequence ID" value="NZ_FPBK01000004.1"/>
</dbReference>